<comment type="caution">
    <text evidence="1">The sequence shown here is derived from an EMBL/GenBank/DDBJ whole genome shotgun (WGS) entry which is preliminary data.</text>
</comment>
<dbReference type="Proteomes" id="UP000838756">
    <property type="component" value="Unassembled WGS sequence"/>
</dbReference>
<dbReference type="AlphaFoldDB" id="A0A8S4RNK6"/>
<reference evidence="1" key="1">
    <citation type="submission" date="2022-03" db="EMBL/GenBank/DDBJ databases">
        <authorList>
            <person name="Lindestad O."/>
        </authorList>
    </citation>
    <scope>NUCLEOTIDE SEQUENCE</scope>
</reference>
<accession>A0A8S4RNK6</accession>
<keyword evidence="2" id="KW-1185">Reference proteome</keyword>
<organism evidence="1 2">
    <name type="scientific">Pararge aegeria aegeria</name>
    <dbReference type="NCBI Taxonomy" id="348720"/>
    <lineage>
        <taxon>Eukaryota</taxon>
        <taxon>Metazoa</taxon>
        <taxon>Ecdysozoa</taxon>
        <taxon>Arthropoda</taxon>
        <taxon>Hexapoda</taxon>
        <taxon>Insecta</taxon>
        <taxon>Pterygota</taxon>
        <taxon>Neoptera</taxon>
        <taxon>Endopterygota</taxon>
        <taxon>Lepidoptera</taxon>
        <taxon>Glossata</taxon>
        <taxon>Ditrysia</taxon>
        <taxon>Papilionoidea</taxon>
        <taxon>Nymphalidae</taxon>
        <taxon>Satyrinae</taxon>
        <taxon>Satyrini</taxon>
        <taxon>Parargina</taxon>
        <taxon>Pararge</taxon>
    </lineage>
</organism>
<evidence type="ECO:0000313" key="2">
    <source>
        <dbReference type="Proteomes" id="UP000838756"/>
    </source>
</evidence>
<evidence type="ECO:0000313" key="1">
    <source>
        <dbReference type="EMBL" id="CAH2239752.1"/>
    </source>
</evidence>
<gene>
    <name evidence="1" type="primary">jg12171</name>
    <name evidence="1" type="ORF">PAEG_LOCUS16408</name>
</gene>
<protein>
    <submittedName>
        <fullName evidence="1">Jg12171 protein</fullName>
    </submittedName>
</protein>
<dbReference type="EMBL" id="CAKXAJ010025453">
    <property type="protein sequence ID" value="CAH2239752.1"/>
    <property type="molecule type" value="Genomic_DNA"/>
</dbReference>
<sequence>MALCYLNVLQKFCLKVKVAPISTQNQPLHSPRLLTSYRRGFTPWPNRRADKSPSETLSLQSSHEPSFGFTLDALRPTTLLQALGFKLLLAGSIPRHANEPAIRGSNHKV</sequence>
<name>A0A8S4RNK6_9NEOP</name>
<proteinExistence type="predicted"/>